<organism evidence="3 4">
    <name type="scientific">Hepatospora eriocheir</name>
    <dbReference type="NCBI Taxonomy" id="1081669"/>
    <lineage>
        <taxon>Eukaryota</taxon>
        <taxon>Fungi</taxon>
        <taxon>Fungi incertae sedis</taxon>
        <taxon>Microsporidia</taxon>
        <taxon>Hepatosporidae</taxon>
        <taxon>Hepatospora</taxon>
    </lineage>
</organism>
<feature type="region of interest" description="Disordered" evidence="1">
    <location>
        <begin position="24"/>
        <end position="45"/>
    </location>
</feature>
<protein>
    <submittedName>
        <fullName evidence="3">Uncharacterized protein</fullName>
    </submittedName>
</protein>
<dbReference type="AlphaFoldDB" id="A0A1X0QAZ4"/>
<comment type="caution">
    <text evidence="3">The sequence shown here is derived from an EMBL/GenBank/DDBJ whole genome shotgun (WGS) entry which is preliminary data.</text>
</comment>
<proteinExistence type="predicted"/>
<reference evidence="3 4" key="1">
    <citation type="journal article" date="2017" name="Environ. Microbiol.">
        <title>Decay of the glycolytic pathway and adaptation to intranuclear parasitism within Enterocytozoonidae microsporidia.</title>
        <authorList>
            <person name="Wiredu Boakye D."/>
            <person name="Jaroenlak P."/>
            <person name="Prachumwat A."/>
            <person name="Williams T.A."/>
            <person name="Bateman K.S."/>
            <person name="Itsathitphaisarn O."/>
            <person name="Sritunyalucksana K."/>
            <person name="Paszkiewicz K.H."/>
            <person name="Moore K.A."/>
            <person name="Stentiford G.D."/>
            <person name="Williams B.A."/>
        </authorList>
    </citation>
    <scope>NUCLEOTIDE SEQUENCE [LARGE SCALE GENOMIC DNA]</scope>
    <source>
        <strain evidence="3 4">GB1</strain>
    </source>
</reference>
<keyword evidence="4" id="KW-1185">Reference proteome</keyword>
<accession>A0A1X0QAZ4</accession>
<evidence type="ECO:0000313" key="3">
    <source>
        <dbReference type="EMBL" id="ORD96864.1"/>
    </source>
</evidence>
<feature type="compositionally biased region" description="Low complexity" evidence="1">
    <location>
        <begin position="27"/>
        <end position="45"/>
    </location>
</feature>
<evidence type="ECO:0000256" key="2">
    <source>
        <dbReference type="SAM" id="Phobius"/>
    </source>
</evidence>
<evidence type="ECO:0000313" key="4">
    <source>
        <dbReference type="Proteomes" id="UP000192356"/>
    </source>
</evidence>
<name>A0A1X0QAZ4_9MICR</name>
<keyword evidence="2" id="KW-1133">Transmembrane helix</keyword>
<evidence type="ECO:0000256" key="1">
    <source>
        <dbReference type="SAM" id="MobiDB-lite"/>
    </source>
</evidence>
<dbReference type="Proteomes" id="UP000192356">
    <property type="component" value="Unassembled WGS sequence"/>
</dbReference>
<sequence>MNVLKILNSILGATYDSDTIEMDDFNTTESSSSNQTESNNSNKTECSNYKDCNSVVIDIQDEESNESRNFKLEITSIEDERRRYLNCENFILCLKCISCLLTASFIILIGVVIFYIIAKTVYKL</sequence>
<keyword evidence="2" id="KW-0472">Membrane</keyword>
<dbReference type="VEuPathDB" id="MicrosporidiaDB:HERIO_1236"/>
<feature type="transmembrane region" description="Helical" evidence="2">
    <location>
        <begin position="90"/>
        <end position="118"/>
    </location>
</feature>
<dbReference type="EMBL" id="LVKB01000057">
    <property type="protein sequence ID" value="ORD96864.1"/>
    <property type="molecule type" value="Genomic_DNA"/>
</dbReference>
<keyword evidence="2" id="KW-0812">Transmembrane</keyword>
<dbReference type="VEuPathDB" id="MicrosporidiaDB:A0H76_1628"/>
<gene>
    <name evidence="3" type="ORF">HERIO_1236</name>
</gene>